<sequence>MSEAVEPFPYHVPQAVLDDLHARIDMVRWPEKEAVDDWTQGVPLAALQDFVAYWRHDYDWRRCEDWLNGLGLWTTTIDGVAIRFLHLKSKHAHAVPLIMTHGWPGSILEFRGVIDALTDPEAHGGSAADAFHLVIPCLPGFGLSGKPDKHGWGVEKIARSWGVLMARLGYDRWFAQGGDWGSIVTTQIGIQAIAGCAGIHLNMPIARPLPEDMANPSSAELKALGALKYYQDWDSGYSKEQSTRPQTIGYSLVDSPVGLAGWIYEKMWAWTDNEGMPESALSRDAMLDNIMLYWLPAAGASSARLYWESFGSAGGGDIAMPVAVSAFPKEVLPTPRKWMERHCAQIVHWGEMAKGGHFAAWEQPEAFVGELRTAFALMR</sequence>
<evidence type="ECO:0000313" key="6">
    <source>
        <dbReference type="EMBL" id="KUR71804.1"/>
    </source>
</evidence>
<dbReference type="InterPro" id="IPR010497">
    <property type="entry name" value="Epoxide_hydro_N"/>
</dbReference>
<feature type="domain" description="Epoxide hydrolase N-terminal" evidence="5">
    <location>
        <begin position="5"/>
        <end position="110"/>
    </location>
</feature>
<dbReference type="Pfam" id="PF06441">
    <property type="entry name" value="EHN"/>
    <property type="match status" value="1"/>
</dbReference>
<evidence type="ECO:0000256" key="2">
    <source>
        <dbReference type="ARBA" id="ARBA00022797"/>
    </source>
</evidence>
<dbReference type="Proteomes" id="UP000058012">
    <property type="component" value="Unassembled WGS sequence"/>
</dbReference>
<dbReference type="PIRSF" id="PIRSF001112">
    <property type="entry name" value="Epoxide_hydrolase"/>
    <property type="match status" value="1"/>
</dbReference>
<gene>
    <name evidence="6" type="ORF">AQZ52_09460</name>
</gene>
<evidence type="ECO:0000256" key="4">
    <source>
        <dbReference type="PIRSR" id="PIRSR001112-1"/>
    </source>
</evidence>
<dbReference type="AlphaFoldDB" id="A0A117UVW0"/>
<proteinExistence type="inferred from homology"/>
<name>A0A117UVW0_9SPHN</name>
<feature type="active site" description="Proton acceptor" evidence="4">
    <location>
        <position position="357"/>
    </location>
</feature>
<dbReference type="GO" id="GO:0097176">
    <property type="term" value="P:epoxide metabolic process"/>
    <property type="evidence" value="ECO:0007669"/>
    <property type="project" value="TreeGrafter"/>
</dbReference>
<keyword evidence="3 6" id="KW-0378">Hydrolase</keyword>
<evidence type="ECO:0000256" key="3">
    <source>
        <dbReference type="ARBA" id="ARBA00022801"/>
    </source>
</evidence>
<dbReference type="STRING" id="1117702.AQZ52_09460"/>
<dbReference type="RefSeq" id="WP_067908897.1">
    <property type="nucleotide sequence ID" value="NZ_KQ954244.1"/>
</dbReference>
<evidence type="ECO:0000256" key="1">
    <source>
        <dbReference type="ARBA" id="ARBA00010088"/>
    </source>
</evidence>
<reference evidence="6 7" key="1">
    <citation type="submission" date="2015-10" db="EMBL/GenBank/DDBJ databases">
        <title>Draft genome sequence of Novosphingobium fuchskuhlense DSM 25065 isolated from a surface water sample of the southwest basin of Lake Grosse Fuchskuhle.</title>
        <authorList>
            <person name="Ruckert C."/>
            <person name="Winkler A."/>
            <person name="Glaeser J."/>
            <person name="Grossart H.-P."/>
            <person name="Kalinowski J."/>
            <person name="Glaeser S."/>
        </authorList>
    </citation>
    <scope>NUCLEOTIDE SEQUENCE [LARGE SCALE GENOMIC DNA]</scope>
    <source>
        <strain evidence="6 7">FNE08-7</strain>
    </source>
</reference>
<feature type="active site" description="Proton donor" evidence="4">
    <location>
        <position position="306"/>
    </location>
</feature>
<dbReference type="Gene3D" id="3.40.50.1820">
    <property type="entry name" value="alpha/beta hydrolase"/>
    <property type="match status" value="1"/>
</dbReference>
<dbReference type="InterPro" id="IPR016292">
    <property type="entry name" value="Epoxide_hydrolase"/>
</dbReference>
<dbReference type="PANTHER" id="PTHR21661">
    <property type="entry name" value="EPOXIDE HYDROLASE 1-RELATED"/>
    <property type="match status" value="1"/>
</dbReference>
<dbReference type="PANTHER" id="PTHR21661:SF35">
    <property type="entry name" value="EPOXIDE HYDROLASE"/>
    <property type="match status" value="1"/>
</dbReference>
<keyword evidence="2" id="KW-0058">Aromatic hydrocarbons catabolism</keyword>
<dbReference type="SUPFAM" id="SSF53474">
    <property type="entry name" value="alpha/beta-Hydrolases"/>
    <property type="match status" value="1"/>
</dbReference>
<keyword evidence="7" id="KW-1185">Reference proteome</keyword>
<dbReference type="InterPro" id="IPR029058">
    <property type="entry name" value="AB_hydrolase_fold"/>
</dbReference>
<dbReference type="InterPro" id="IPR000639">
    <property type="entry name" value="Epox_hydrolase-like"/>
</dbReference>
<evidence type="ECO:0000259" key="5">
    <source>
        <dbReference type="Pfam" id="PF06441"/>
    </source>
</evidence>
<dbReference type="EMBL" id="LLZS01000006">
    <property type="protein sequence ID" value="KUR71804.1"/>
    <property type="molecule type" value="Genomic_DNA"/>
</dbReference>
<dbReference type="PRINTS" id="PR00412">
    <property type="entry name" value="EPOXHYDRLASE"/>
</dbReference>
<dbReference type="OrthoDB" id="27092at2"/>
<organism evidence="6 7">
    <name type="scientific">Novosphingobium fuchskuhlense</name>
    <dbReference type="NCBI Taxonomy" id="1117702"/>
    <lineage>
        <taxon>Bacteria</taxon>
        <taxon>Pseudomonadati</taxon>
        <taxon>Pseudomonadota</taxon>
        <taxon>Alphaproteobacteria</taxon>
        <taxon>Sphingomonadales</taxon>
        <taxon>Sphingomonadaceae</taxon>
        <taxon>Novosphingobium</taxon>
    </lineage>
</organism>
<feature type="active site" description="Nucleophile" evidence="4">
    <location>
        <position position="179"/>
    </location>
</feature>
<evidence type="ECO:0000313" key="7">
    <source>
        <dbReference type="Proteomes" id="UP000058012"/>
    </source>
</evidence>
<comment type="caution">
    <text evidence="6">The sequence shown here is derived from an EMBL/GenBank/DDBJ whole genome shotgun (WGS) entry which is preliminary data.</text>
</comment>
<protein>
    <submittedName>
        <fullName evidence="6">Epoxide hydrolase</fullName>
    </submittedName>
</protein>
<dbReference type="GO" id="GO:0004301">
    <property type="term" value="F:epoxide hydrolase activity"/>
    <property type="evidence" value="ECO:0007669"/>
    <property type="project" value="TreeGrafter"/>
</dbReference>
<comment type="similarity">
    <text evidence="1">Belongs to the peptidase S33 family.</text>
</comment>
<accession>A0A117UVW0</accession>